<feature type="transmembrane region" description="Helical" evidence="6">
    <location>
        <begin position="512"/>
        <end position="533"/>
    </location>
</feature>
<dbReference type="GO" id="GO:0008374">
    <property type="term" value="F:O-acyltransferase activity"/>
    <property type="evidence" value="ECO:0007669"/>
    <property type="project" value="TreeGrafter"/>
</dbReference>
<comment type="subcellular location">
    <subcellularLocation>
        <location evidence="1">Membrane</location>
        <topology evidence="1">Multi-pass membrane protein</topology>
    </subcellularLocation>
</comment>
<proteinExistence type="inferred from homology"/>
<dbReference type="GO" id="GO:0006506">
    <property type="term" value="P:GPI anchor biosynthetic process"/>
    <property type="evidence" value="ECO:0007669"/>
    <property type="project" value="TreeGrafter"/>
</dbReference>
<dbReference type="AlphaFoldDB" id="A0AAE8MXL9"/>
<keyword evidence="5 6" id="KW-0472">Membrane</keyword>
<organism evidence="7 8">
    <name type="scientific">Cephalotrichum gorgonifer</name>
    <dbReference type="NCBI Taxonomy" id="2041049"/>
    <lineage>
        <taxon>Eukaryota</taxon>
        <taxon>Fungi</taxon>
        <taxon>Dikarya</taxon>
        <taxon>Ascomycota</taxon>
        <taxon>Pezizomycotina</taxon>
        <taxon>Sordariomycetes</taxon>
        <taxon>Hypocreomycetidae</taxon>
        <taxon>Microascales</taxon>
        <taxon>Microascaceae</taxon>
        <taxon>Cephalotrichum</taxon>
    </lineage>
</organism>
<evidence type="ECO:0000256" key="6">
    <source>
        <dbReference type="SAM" id="Phobius"/>
    </source>
</evidence>
<evidence type="ECO:0000313" key="7">
    <source>
        <dbReference type="EMBL" id="SPO02285.1"/>
    </source>
</evidence>
<dbReference type="GO" id="GO:0005783">
    <property type="term" value="C:endoplasmic reticulum"/>
    <property type="evidence" value="ECO:0007669"/>
    <property type="project" value="TreeGrafter"/>
</dbReference>
<dbReference type="Proteomes" id="UP001187682">
    <property type="component" value="Unassembled WGS sequence"/>
</dbReference>
<protein>
    <submittedName>
        <fullName evidence="7">Related to glycerol transporter</fullName>
    </submittedName>
</protein>
<name>A0AAE8MXL9_9PEZI</name>
<dbReference type="Pfam" id="PF03062">
    <property type="entry name" value="MBOAT"/>
    <property type="match status" value="1"/>
</dbReference>
<evidence type="ECO:0000256" key="4">
    <source>
        <dbReference type="ARBA" id="ARBA00022989"/>
    </source>
</evidence>
<keyword evidence="8" id="KW-1185">Reference proteome</keyword>
<feature type="transmembrane region" description="Helical" evidence="6">
    <location>
        <begin position="206"/>
        <end position="230"/>
    </location>
</feature>
<evidence type="ECO:0000256" key="2">
    <source>
        <dbReference type="ARBA" id="ARBA00010323"/>
    </source>
</evidence>
<evidence type="ECO:0000256" key="1">
    <source>
        <dbReference type="ARBA" id="ARBA00004141"/>
    </source>
</evidence>
<feature type="transmembrane region" description="Helical" evidence="6">
    <location>
        <begin position="369"/>
        <end position="389"/>
    </location>
</feature>
<feature type="transmembrane region" description="Helical" evidence="6">
    <location>
        <begin position="545"/>
        <end position="566"/>
    </location>
</feature>
<evidence type="ECO:0000256" key="3">
    <source>
        <dbReference type="ARBA" id="ARBA00022692"/>
    </source>
</evidence>
<feature type="transmembrane region" description="Helical" evidence="6">
    <location>
        <begin position="487"/>
        <end position="506"/>
    </location>
</feature>
<dbReference type="EMBL" id="ONZQ02000006">
    <property type="protein sequence ID" value="SPO02285.1"/>
    <property type="molecule type" value="Genomic_DNA"/>
</dbReference>
<feature type="transmembrane region" description="Helical" evidence="6">
    <location>
        <begin position="62"/>
        <end position="83"/>
    </location>
</feature>
<reference evidence="7" key="1">
    <citation type="submission" date="2018-03" db="EMBL/GenBank/DDBJ databases">
        <authorList>
            <person name="Guldener U."/>
        </authorList>
    </citation>
    <scope>NUCLEOTIDE SEQUENCE</scope>
</reference>
<dbReference type="InterPro" id="IPR051085">
    <property type="entry name" value="MB_O-acyltransferase"/>
</dbReference>
<sequence length="622" mass="71359">MGLFSYIRSIYDVSVLDTRFVAPSTVPYTAVAEARDGTLTSKDPRAAVRATAEPSRWKRPEYIAYLLYLVWVIPTMFWIGYSVSRPSDPRYRKYESALWPGWIPGRKVDNTDHQYRTFRGNLPYMALLLVFHPLARRLWNSVYPARRQARPGSHASEAAARLDQRTSFDFAFALCFLVVLHGFSSLKVLLILYANYRLTTALPRRYVPVATWVFNVGILFANELCAGYHYKSIARLLTSDAGDFGAAGEPALVRWGAWLDSHGGLLGRWEVLFNITILRLISFNLDRYWATDDARTSALEKKQLDPSNPSERERVSMPADAADYSFRNYVAYAIYAPLYIAGPIMTFNDYISQSKYPSPTIETPRTVRYAIRFLLTLLAMEIVLHYVYIGAITLARPVWSSYTPSQLCLLAYFNLHIIWLKLLLPWRLFRLWALLDGLDPPENMVRCVSNNYSTQHFWRAWHRSYNRWLIRYIYGPLGGARFDSPRAAARSVMTYVLVFTFVALWHDIQMRLLIWGWLIVLLIVPEMVGRMLFPASRYRDRPGTYRLLCSVGGVWNVIMMMSANLVGFAVGLDGMKAIIAGIFKDYSGAVFLVVVCSTLLIFTQIMFEVRETEKRSGAQTRC</sequence>
<dbReference type="GO" id="GO:0016020">
    <property type="term" value="C:membrane"/>
    <property type="evidence" value="ECO:0007669"/>
    <property type="project" value="UniProtKB-SubCell"/>
</dbReference>
<dbReference type="InterPro" id="IPR004299">
    <property type="entry name" value="MBOAT_fam"/>
</dbReference>
<keyword evidence="3 6" id="KW-0812">Transmembrane</keyword>
<feature type="transmembrane region" description="Helical" evidence="6">
    <location>
        <begin position="170"/>
        <end position="194"/>
    </location>
</feature>
<dbReference type="PANTHER" id="PTHR13285:SF18">
    <property type="entry name" value="PROTEIN-CYSTEINE N-PALMITOYLTRANSFERASE RASP"/>
    <property type="match status" value="1"/>
</dbReference>
<comment type="caution">
    <text evidence="7">The sequence shown here is derived from an EMBL/GenBank/DDBJ whole genome shotgun (WGS) entry which is preliminary data.</text>
</comment>
<evidence type="ECO:0000313" key="8">
    <source>
        <dbReference type="Proteomes" id="UP001187682"/>
    </source>
</evidence>
<feature type="transmembrane region" description="Helical" evidence="6">
    <location>
        <begin position="329"/>
        <end position="348"/>
    </location>
</feature>
<keyword evidence="4 6" id="KW-1133">Transmembrane helix</keyword>
<gene>
    <name evidence="7" type="ORF">DNG_04958</name>
</gene>
<accession>A0AAE8MXL9</accession>
<comment type="similarity">
    <text evidence="2">Belongs to the membrane-bound acyltransferase family.</text>
</comment>
<dbReference type="PANTHER" id="PTHR13285">
    <property type="entry name" value="ACYLTRANSFERASE"/>
    <property type="match status" value="1"/>
</dbReference>
<feature type="transmembrane region" description="Helical" evidence="6">
    <location>
        <begin position="409"/>
        <end position="429"/>
    </location>
</feature>
<evidence type="ECO:0000256" key="5">
    <source>
        <dbReference type="ARBA" id="ARBA00023136"/>
    </source>
</evidence>
<feature type="transmembrane region" description="Helical" evidence="6">
    <location>
        <begin position="586"/>
        <end position="607"/>
    </location>
</feature>